<feature type="signal peptide" evidence="3">
    <location>
        <begin position="1"/>
        <end position="23"/>
    </location>
</feature>
<dbReference type="Proteomes" id="UP000463388">
    <property type="component" value="Unassembled WGS sequence"/>
</dbReference>
<evidence type="ECO:0000256" key="1">
    <source>
        <dbReference type="ARBA" id="ARBA00022801"/>
    </source>
</evidence>
<accession>A0A6N8JQQ2</accession>
<dbReference type="GO" id="GO:0016787">
    <property type="term" value="F:hydrolase activity"/>
    <property type="evidence" value="ECO:0007669"/>
    <property type="project" value="UniProtKB-KW"/>
</dbReference>
<dbReference type="InterPro" id="IPR023365">
    <property type="entry name" value="Sortase_dom-sf"/>
</dbReference>
<dbReference type="AlphaFoldDB" id="A0A6N8JQQ2"/>
<keyword evidence="3" id="KW-0732">Signal</keyword>
<keyword evidence="1" id="KW-0378">Hydrolase</keyword>
<reference evidence="4 5" key="1">
    <citation type="submission" date="2019-12" db="EMBL/GenBank/DDBJ databases">
        <title>Microbes associate with the intestines of laboratory mice.</title>
        <authorList>
            <person name="Navarre W."/>
            <person name="Wong E."/>
        </authorList>
    </citation>
    <scope>NUCLEOTIDE SEQUENCE [LARGE SCALE GENOMIC DNA]</scope>
    <source>
        <strain evidence="4 5">NM66_B29</strain>
    </source>
</reference>
<feature type="compositionally biased region" description="Low complexity" evidence="2">
    <location>
        <begin position="55"/>
        <end position="66"/>
    </location>
</feature>
<sequence length="287" mass="28453">MRAPRIVILAVVLSSALALGATAAEASHQSPGEPCAPAAAASPSDDREEAGRGAGLIAPPALGPALSHQDAGGHPPIRNAKRATAPDAPDTHQAPEPALPAAEAAHRAASDTSGGKPSPADAAADHGPTAPCETVTEQEQPVGSTPEAAAEGTPAPAPDPAPPASSPRTLYIGGAAIPYRDVRGGTTPDAGAGLWLGSDDTADGSWGYFVGHNPGPFAPVKTLGCGSTITLCDAAGATRTYIVRDVFTIETTATWKTIAGRVTGYGESLVLQTCTGDGATNTIVVAA</sequence>
<keyword evidence="5" id="KW-1185">Reference proteome</keyword>
<dbReference type="SUPFAM" id="SSF63817">
    <property type="entry name" value="Sortase"/>
    <property type="match status" value="1"/>
</dbReference>
<feature type="region of interest" description="Disordered" evidence="2">
    <location>
        <begin position="26"/>
        <end position="169"/>
    </location>
</feature>
<gene>
    <name evidence="4" type="ORF">GKZ27_10855</name>
</gene>
<feature type="compositionally biased region" description="Low complexity" evidence="2">
    <location>
        <begin position="94"/>
        <end position="103"/>
    </location>
</feature>
<proteinExistence type="predicted"/>
<name>A0A6N8JQQ2_9ACTN</name>
<organism evidence="4 5">
    <name type="scientific">Adlercreutzia mucosicola</name>
    <dbReference type="NCBI Taxonomy" id="580026"/>
    <lineage>
        <taxon>Bacteria</taxon>
        <taxon>Bacillati</taxon>
        <taxon>Actinomycetota</taxon>
        <taxon>Coriobacteriia</taxon>
        <taxon>Eggerthellales</taxon>
        <taxon>Eggerthellaceae</taxon>
        <taxon>Adlercreutzia</taxon>
    </lineage>
</organism>
<dbReference type="InterPro" id="IPR005754">
    <property type="entry name" value="Sortase"/>
</dbReference>
<dbReference type="RefSeq" id="WP_160347355.1">
    <property type="nucleotide sequence ID" value="NZ_WSRR01000040.1"/>
</dbReference>
<protein>
    <submittedName>
        <fullName evidence="4">Sortase</fullName>
    </submittedName>
</protein>
<dbReference type="Gene3D" id="2.40.260.10">
    <property type="entry name" value="Sortase"/>
    <property type="match status" value="1"/>
</dbReference>
<evidence type="ECO:0000313" key="5">
    <source>
        <dbReference type="Proteomes" id="UP000463388"/>
    </source>
</evidence>
<evidence type="ECO:0000256" key="3">
    <source>
        <dbReference type="SAM" id="SignalP"/>
    </source>
</evidence>
<evidence type="ECO:0000256" key="2">
    <source>
        <dbReference type="SAM" id="MobiDB-lite"/>
    </source>
</evidence>
<dbReference type="Pfam" id="PF04203">
    <property type="entry name" value="Sortase"/>
    <property type="match status" value="1"/>
</dbReference>
<dbReference type="EMBL" id="WSRR01000040">
    <property type="protein sequence ID" value="MVX61942.1"/>
    <property type="molecule type" value="Genomic_DNA"/>
</dbReference>
<feature type="compositionally biased region" description="Pro residues" evidence="2">
    <location>
        <begin position="155"/>
        <end position="165"/>
    </location>
</feature>
<evidence type="ECO:0000313" key="4">
    <source>
        <dbReference type="EMBL" id="MVX61942.1"/>
    </source>
</evidence>
<dbReference type="OrthoDB" id="3177627at2"/>
<comment type="caution">
    <text evidence="4">The sequence shown here is derived from an EMBL/GenBank/DDBJ whole genome shotgun (WGS) entry which is preliminary data.</text>
</comment>
<feature type="compositionally biased region" description="Low complexity" evidence="2">
    <location>
        <begin position="145"/>
        <end position="154"/>
    </location>
</feature>
<feature type="chain" id="PRO_5039715247" evidence="3">
    <location>
        <begin position="24"/>
        <end position="287"/>
    </location>
</feature>